<dbReference type="Proteomes" id="UP000639010">
    <property type="component" value="Unassembled WGS sequence"/>
</dbReference>
<dbReference type="RefSeq" id="WP_092193510.1">
    <property type="nucleotide sequence ID" value="NZ_JADBGG010000037.1"/>
</dbReference>
<evidence type="ECO:0000259" key="2">
    <source>
        <dbReference type="Pfam" id="PF10908"/>
    </source>
</evidence>
<gene>
    <name evidence="3" type="ORF">H4684_003593</name>
</gene>
<keyword evidence="4" id="KW-1185">Reference proteome</keyword>
<accession>A0ABR9H881</accession>
<proteinExistence type="predicted"/>
<feature type="compositionally biased region" description="Polar residues" evidence="1">
    <location>
        <begin position="1"/>
        <end position="11"/>
    </location>
</feature>
<organism evidence="3 4">
    <name type="scientific">Desulfomicrobium macestii</name>
    <dbReference type="NCBI Taxonomy" id="90731"/>
    <lineage>
        <taxon>Bacteria</taxon>
        <taxon>Pseudomonadati</taxon>
        <taxon>Thermodesulfobacteriota</taxon>
        <taxon>Desulfovibrionia</taxon>
        <taxon>Desulfovibrionales</taxon>
        <taxon>Desulfomicrobiaceae</taxon>
        <taxon>Desulfomicrobium</taxon>
    </lineage>
</organism>
<evidence type="ECO:0000313" key="3">
    <source>
        <dbReference type="EMBL" id="MBE1426911.1"/>
    </source>
</evidence>
<name>A0ABR9H881_9BACT</name>
<evidence type="ECO:0000256" key="1">
    <source>
        <dbReference type="SAM" id="MobiDB-lite"/>
    </source>
</evidence>
<dbReference type="Pfam" id="PF10908">
    <property type="entry name" value="Tlde1_dom"/>
    <property type="match status" value="1"/>
</dbReference>
<sequence length="120" mass="13063">MPWIYDQQSGRITGPGGEEYQGYSGHPPHRNQPASENIVNEGPIPRGSWRIDSELRNSAQTGQMILLLNPVGHTAHGRRSFQIHGDSARRPGLASSGCIVLPRNARIAISQSGDTSLIVR</sequence>
<reference evidence="3 4" key="1">
    <citation type="submission" date="2020-10" db="EMBL/GenBank/DDBJ databases">
        <title>Genomic Encyclopedia of Type Strains, Phase IV (KMG-IV): sequencing the most valuable type-strain genomes for metagenomic binning, comparative biology and taxonomic classification.</title>
        <authorList>
            <person name="Goeker M."/>
        </authorList>
    </citation>
    <scope>NUCLEOTIDE SEQUENCE [LARGE SCALE GENOMIC DNA]</scope>
    <source>
        <strain evidence="3 4">DSM 4194</strain>
    </source>
</reference>
<comment type="caution">
    <text evidence="3">The sequence shown here is derived from an EMBL/GenBank/DDBJ whole genome shotgun (WGS) entry which is preliminary data.</text>
</comment>
<feature type="domain" description="Tlde1" evidence="2">
    <location>
        <begin position="19"/>
        <end position="107"/>
    </location>
</feature>
<protein>
    <recommendedName>
        <fullName evidence="2">Tlde1 domain-containing protein</fullName>
    </recommendedName>
</protein>
<feature type="region of interest" description="Disordered" evidence="1">
    <location>
        <begin position="1"/>
        <end position="46"/>
    </location>
</feature>
<evidence type="ECO:0000313" key="4">
    <source>
        <dbReference type="Proteomes" id="UP000639010"/>
    </source>
</evidence>
<dbReference type="InterPro" id="IPR021225">
    <property type="entry name" value="Tlde1_dom"/>
</dbReference>
<dbReference type="EMBL" id="JADBGG010000037">
    <property type="protein sequence ID" value="MBE1426911.1"/>
    <property type="molecule type" value="Genomic_DNA"/>
</dbReference>